<keyword evidence="2" id="KW-1185">Reference proteome</keyword>
<dbReference type="EMBL" id="JBHSGK010000003">
    <property type="protein sequence ID" value="MFC4735236.1"/>
    <property type="molecule type" value="Genomic_DNA"/>
</dbReference>
<proteinExistence type="predicted"/>
<sequence>MKIFSFQAKDGRRISDDGSDFVNQLVTRFEGEAAVSVVHLPPEGTIAMHEARVPQLMIICSGSAEVCGSNSRFSSVNQAMLRFGPQVSVMKRSPTKG</sequence>
<evidence type="ECO:0000313" key="1">
    <source>
        <dbReference type="EMBL" id="MFC4735236.1"/>
    </source>
</evidence>
<evidence type="ECO:0000313" key="2">
    <source>
        <dbReference type="Proteomes" id="UP001595896"/>
    </source>
</evidence>
<protein>
    <submittedName>
        <fullName evidence="1">Uncharacterized protein</fullName>
    </submittedName>
</protein>
<gene>
    <name evidence="1" type="ORF">ACFO4L_01445</name>
</gene>
<name>A0ABV9NSE0_9BACI</name>
<comment type="caution">
    <text evidence="1">The sequence shown here is derived from an EMBL/GenBank/DDBJ whole genome shotgun (WGS) entry which is preliminary data.</text>
</comment>
<accession>A0ABV9NSE0</accession>
<dbReference type="RefSeq" id="WP_377907860.1">
    <property type="nucleotide sequence ID" value="NZ_JBHSGK010000003.1"/>
</dbReference>
<organism evidence="1 2">
    <name type="scientific">Bacillus daqingensis</name>
    <dbReference type="NCBI Taxonomy" id="872396"/>
    <lineage>
        <taxon>Bacteria</taxon>
        <taxon>Bacillati</taxon>
        <taxon>Bacillota</taxon>
        <taxon>Bacilli</taxon>
        <taxon>Bacillales</taxon>
        <taxon>Bacillaceae</taxon>
        <taxon>Bacillus</taxon>
    </lineage>
</organism>
<reference evidence="2" key="1">
    <citation type="journal article" date="2019" name="Int. J. Syst. Evol. Microbiol.">
        <title>The Global Catalogue of Microorganisms (GCM) 10K type strain sequencing project: providing services to taxonomists for standard genome sequencing and annotation.</title>
        <authorList>
            <consortium name="The Broad Institute Genomics Platform"/>
            <consortium name="The Broad Institute Genome Sequencing Center for Infectious Disease"/>
            <person name="Wu L."/>
            <person name="Ma J."/>
        </authorList>
    </citation>
    <scope>NUCLEOTIDE SEQUENCE [LARGE SCALE GENOMIC DNA]</scope>
    <source>
        <strain evidence="2">JCM 12165</strain>
    </source>
</reference>
<dbReference type="Proteomes" id="UP001595896">
    <property type="component" value="Unassembled WGS sequence"/>
</dbReference>